<dbReference type="RefSeq" id="WP_370595195.1">
    <property type="nucleotide sequence ID" value="NZ_JALBUR010000001.1"/>
</dbReference>
<dbReference type="SUPFAM" id="SSF55174">
    <property type="entry name" value="Alpha-L RNA-binding motif"/>
    <property type="match status" value="1"/>
</dbReference>
<comment type="caution">
    <text evidence="3">The sequence shown here is derived from an EMBL/GenBank/DDBJ whole genome shotgun (WGS) entry which is preliminary data.</text>
</comment>
<accession>A0AB35U096</accession>
<dbReference type="InterPro" id="IPR012677">
    <property type="entry name" value="Nucleotide-bd_a/b_plait_sf"/>
</dbReference>
<evidence type="ECO:0000259" key="2">
    <source>
        <dbReference type="Pfam" id="PF17774"/>
    </source>
</evidence>
<keyword evidence="1" id="KW-0694">RNA-binding</keyword>
<dbReference type="GO" id="GO:0003723">
    <property type="term" value="F:RNA binding"/>
    <property type="evidence" value="ECO:0007669"/>
    <property type="project" value="UniProtKB-KW"/>
</dbReference>
<proteinExistence type="predicted"/>
<keyword evidence="4" id="KW-1185">Reference proteome</keyword>
<dbReference type="Gene3D" id="3.30.70.330">
    <property type="match status" value="1"/>
</dbReference>
<dbReference type="Pfam" id="PF17774">
    <property type="entry name" value="YlmH_RBD"/>
    <property type="match status" value="1"/>
</dbReference>
<evidence type="ECO:0000313" key="3">
    <source>
        <dbReference type="EMBL" id="MDX8418473.1"/>
    </source>
</evidence>
<evidence type="ECO:0000313" key="4">
    <source>
        <dbReference type="Proteomes" id="UP001286174"/>
    </source>
</evidence>
<dbReference type="EMBL" id="JALBUR010000001">
    <property type="protein sequence ID" value="MDX8418473.1"/>
    <property type="molecule type" value="Genomic_DNA"/>
</dbReference>
<reference evidence="3 4" key="1">
    <citation type="submission" date="2022-03" db="EMBL/GenBank/DDBJ databases">
        <title>Novel taxa within the pig intestine.</title>
        <authorList>
            <person name="Wylensek D."/>
            <person name="Bishof K."/>
            <person name="Afrizal A."/>
            <person name="Clavel T."/>
        </authorList>
    </citation>
    <scope>NUCLEOTIDE SEQUENCE [LARGE SCALE GENOMIC DNA]</scope>
    <source>
        <strain evidence="3 4">CLA-KB-P133</strain>
    </source>
</reference>
<feature type="domain" description="Ribosome-associated protein quality control protein P2 RNA-binding" evidence="2">
    <location>
        <begin position="80"/>
        <end position="160"/>
    </location>
</feature>
<dbReference type="InterPro" id="IPR040591">
    <property type="entry name" value="RqcP2_RBD"/>
</dbReference>
<dbReference type="AlphaFoldDB" id="A0AB35U096"/>
<evidence type="ECO:0000256" key="1">
    <source>
        <dbReference type="PROSITE-ProRule" id="PRU00182"/>
    </source>
</evidence>
<protein>
    <submittedName>
        <fullName evidence="3">YlmH/Sll1252 family protein</fullName>
    </submittedName>
</protein>
<gene>
    <name evidence="3" type="ORF">MOZ60_00010</name>
</gene>
<name>A0AB35U096_9FIRM</name>
<organism evidence="3 4">
    <name type="scientific">Grylomicrobium aquisgranensis</name>
    <dbReference type="NCBI Taxonomy" id="2926318"/>
    <lineage>
        <taxon>Bacteria</taxon>
        <taxon>Bacillati</taxon>
        <taxon>Bacillota</taxon>
        <taxon>Erysipelotrichia</taxon>
        <taxon>Erysipelotrichales</taxon>
        <taxon>Erysipelotrichaceae</taxon>
        <taxon>Grylomicrobium</taxon>
    </lineage>
</organism>
<dbReference type="PROSITE" id="PS50889">
    <property type="entry name" value="S4"/>
    <property type="match status" value="1"/>
</dbReference>
<sequence length="255" mass="29260">MGKSSSTAMMTEKADYSSLEAHLHDLQDKSERWHTHTCSSFLNEEETAAMQKIFMPSAHVRWFGGYPQARKQKVIFLFDEEDDFSDIVCLQAKADQRFRKISHRDILGALMSLQIDRHAFGDFWISDDCIDLYTSTSMAPFLIDNLTRINQLSVQFEQIDDYPAQVFQMRSFTAVAASERADAIIAAITHVSRSKAKEMIHAGMVQFDHVALDVPDEVCHNNVTISIRGFGRFLYEGYDRKTHSDRIVAKFQQYI</sequence>
<dbReference type="Proteomes" id="UP001286174">
    <property type="component" value="Unassembled WGS sequence"/>
</dbReference>